<evidence type="ECO:0000313" key="2">
    <source>
        <dbReference type="EMBL" id="CAD5221303.1"/>
    </source>
</evidence>
<dbReference type="Proteomes" id="UP000783686">
    <property type="component" value="Unassembled WGS sequence"/>
</dbReference>
<dbReference type="SUPFAM" id="SSF53474">
    <property type="entry name" value="alpha/beta-Hydrolases"/>
    <property type="match status" value="1"/>
</dbReference>
<protein>
    <recommendedName>
        <fullName evidence="1">Fungal lipase-type domain-containing protein</fullName>
    </recommendedName>
</protein>
<evidence type="ECO:0000259" key="1">
    <source>
        <dbReference type="Pfam" id="PF01764"/>
    </source>
</evidence>
<organism evidence="2 3">
    <name type="scientific">Bursaphelenchus okinawaensis</name>
    <dbReference type="NCBI Taxonomy" id="465554"/>
    <lineage>
        <taxon>Eukaryota</taxon>
        <taxon>Metazoa</taxon>
        <taxon>Ecdysozoa</taxon>
        <taxon>Nematoda</taxon>
        <taxon>Chromadorea</taxon>
        <taxon>Rhabditida</taxon>
        <taxon>Tylenchina</taxon>
        <taxon>Tylenchomorpha</taxon>
        <taxon>Aphelenchoidea</taxon>
        <taxon>Aphelenchoididae</taxon>
        <taxon>Bursaphelenchus</taxon>
    </lineage>
</organism>
<dbReference type="EMBL" id="CAJFCW020000004">
    <property type="protein sequence ID" value="CAG9114887.1"/>
    <property type="molecule type" value="Genomic_DNA"/>
</dbReference>
<comment type="caution">
    <text evidence="2">The sequence shown here is derived from an EMBL/GenBank/DDBJ whole genome shotgun (WGS) entry which is preliminary data.</text>
</comment>
<dbReference type="InterPro" id="IPR002921">
    <property type="entry name" value="Fungal_lipase-type"/>
</dbReference>
<dbReference type="GO" id="GO:0006629">
    <property type="term" value="P:lipid metabolic process"/>
    <property type="evidence" value="ECO:0007669"/>
    <property type="project" value="InterPro"/>
</dbReference>
<dbReference type="Gene3D" id="3.40.50.1820">
    <property type="entry name" value="alpha/beta hydrolase"/>
    <property type="match status" value="1"/>
</dbReference>
<reference evidence="2" key="1">
    <citation type="submission" date="2020-09" db="EMBL/GenBank/DDBJ databases">
        <authorList>
            <person name="Kikuchi T."/>
        </authorList>
    </citation>
    <scope>NUCLEOTIDE SEQUENCE</scope>
    <source>
        <strain evidence="2">SH1</strain>
    </source>
</reference>
<evidence type="ECO:0000313" key="3">
    <source>
        <dbReference type="Proteomes" id="UP000614601"/>
    </source>
</evidence>
<dbReference type="Proteomes" id="UP000614601">
    <property type="component" value="Unassembled WGS sequence"/>
</dbReference>
<dbReference type="EMBL" id="CAJFDH010000004">
    <property type="protein sequence ID" value="CAD5221303.1"/>
    <property type="molecule type" value="Genomic_DNA"/>
</dbReference>
<dbReference type="Pfam" id="PF01764">
    <property type="entry name" value="Lipase_3"/>
    <property type="match status" value="1"/>
</dbReference>
<keyword evidence="3" id="KW-1185">Reference proteome</keyword>
<dbReference type="InterPro" id="IPR029058">
    <property type="entry name" value="AB_hydrolase_fold"/>
</dbReference>
<dbReference type="OrthoDB" id="5814656at2759"/>
<sequence>MAAAAYSTWPEKCVNNVFVDANVTKSVASKCVVDLGDYKLCYGFTGVAHEDKVVFLAYRGTAGFFQLITETYQTAFQPMVEAKIGGNVSEYFYGVYENLQTAGLNEEVLALANQYPDYRIWITGHSLGGALASISAAELVKIQNISSDRILIITFGEPRTGDSEYANNYDALVPNTYRVVNQRDIVPHLPPLRLFDYIHHSQEVWYEYGMANISEYKTCPAESCDCSNQYGDLYSVADHLTYYMEFIVGYGWSGCGAIAASIKQLL</sequence>
<dbReference type="AlphaFoldDB" id="A0A811L1N8"/>
<proteinExistence type="predicted"/>
<name>A0A811L1N8_9BILA</name>
<accession>A0A811L1N8</accession>
<dbReference type="CDD" id="cd00519">
    <property type="entry name" value="Lipase_3"/>
    <property type="match status" value="1"/>
</dbReference>
<gene>
    <name evidence="2" type="ORF">BOKJ2_LOCUS9377</name>
</gene>
<dbReference type="PANTHER" id="PTHR45908">
    <property type="entry name" value="PROTEIN CBG11750-RELATED"/>
    <property type="match status" value="1"/>
</dbReference>
<feature type="domain" description="Fungal lipase-type" evidence="1">
    <location>
        <begin position="55"/>
        <end position="192"/>
    </location>
</feature>